<evidence type="ECO:0000256" key="1">
    <source>
        <dbReference type="ARBA" id="ARBA00022612"/>
    </source>
</evidence>
<dbReference type="Pfam" id="PF17289">
    <property type="entry name" value="Terminase_6C"/>
    <property type="match status" value="1"/>
</dbReference>
<dbReference type="AlphaFoldDB" id="A0A1H0IZW4"/>
<dbReference type="STRING" id="416873.SAMN04487951_1239"/>
<keyword evidence="4" id="KW-1185">Reference proteome</keyword>
<organism evidence="3 4">
    <name type="scientific">Vreelandella arcis</name>
    <dbReference type="NCBI Taxonomy" id="416873"/>
    <lineage>
        <taxon>Bacteria</taxon>
        <taxon>Pseudomonadati</taxon>
        <taxon>Pseudomonadota</taxon>
        <taxon>Gammaproteobacteria</taxon>
        <taxon>Oceanospirillales</taxon>
        <taxon>Halomonadaceae</taxon>
        <taxon>Vreelandella</taxon>
    </lineage>
</organism>
<gene>
    <name evidence="3" type="ORF">SAMN04487951_1239</name>
</gene>
<dbReference type="Gene3D" id="3.40.50.300">
    <property type="entry name" value="P-loop containing nucleotide triphosphate hydrolases"/>
    <property type="match status" value="1"/>
</dbReference>
<dbReference type="Proteomes" id="UP000199677">
    <property type="component" value="Unassembled WGS sequence"/>
</dbReference>
<proteinExistence type="predicted"/>
<keyword evidence="1" id="KW-1188">Viral release from host cell</keyword>
<name>A0A1H0IZW4_9GAMM</name>
<evidence type="ECO:0000313" key="3">
    <source>
        <dbReference type="EMBL" id="SDO36986.1"/>
    </source>
</evidence>
<feature type="domain" description="Terminase large subunit gp17-like C-terminal" evidence="2">
    <location>
        <begin position="321"/>
        <end position="476"/>
    </location>
</feature>
<accession>A0A1H0IZW4</accession>
<evidence type="ECO:0000259" key="2">
    <source>
        <dbReference type="Pfam" id="PF17289"/>
    </source>
</evidence>
<dbReference type="InterPro" id="IPR027417">
    <property type="entry name" value="P-loop_NTPase"/>
</dbReference>
<dbReference type="EMBL" id="FNII01000023">
    <property type="protein sequence ID" value="SDO36986.1"/>
    <property type="molecule type" value="Genomic_DNA"/>
</dbReference>
<protein>
    <submittedName>
        <fullName evidence="3">Phage terminase large subunit</fullName>
    </submittedName>
</protein>
<dbReference type="RefSeq" id="WP_089708197.1">
    <property type="nucleotide sequence ID" value="NZ_FNII01000023.1"/>
</dbReference>
<dbReference type="InterPro" id="IPR035421">
    <property type="entry name" value="Terminase_6C"/>
</dbReference>
<dbReference type="Pfam" id="PF03237">
    <property type="entry name" value="Terminase_6N"/>
    <property type="match status" value="1"/>
</dbReference>
<reference evidence="4" key="1">
    <citation type="submission" date="2016-10" db="EMBL/GenBank/DDBJ databases">
        <authorList>
            <person name="Varghese N."/>
            <person name="Submissions S."/>
        </authorList>
    </citation>
    <scope>NUCLEOTIDE SEQUENCE [LARGE SCALE GENOMIC DNA]</scope>
    <source>
        <strain evidence="4">CGMCC 1.6494</strain>
    </source>
</reference>
<dbReference type="OrthoDB" id="9771580at2"/>
<evidence type="ECO:0000313" key="4">
    <source>
        <dbReference type="Proteomes" id="UP000199677"/>
    </source>
</evidence>
<sequence>MAKKKERDFTFHIDQEILFDDIEIFAPLSKQHELFINDDENAIIAYGGGSASGKSHCSLLKLMIDCIEQPGYNALLARESLVQLKSPGSLWEEGSRMFDHVGVSSNQINNQWRFPNKSFIKCHFLKNNQKDYQGMQLSAAIIEEASQINSWDDIWYITSRLRGKGSKTKQLRMTFNPDRNSPLCQLIIKAGYIKDDGFPDLENCNKTKYLIQVNGEYEFYDSRKDIEDKYGENAAKAAYSFIYYTATVYDNPAIIKDQPEYLFKLENLKPVERARLLDGNFLASENAAGYVKREDFKEIELNEVPFSLPTVRSWDLAATPVDPSKSDKQGGNPDFTRGTLCSYDRDTGNFFILDMKSIRDRSALVDNLVMKTAREDSKYDAYTIITQDSGGAGKEVAETKRSKLLAQGSKPIIHKARKAKMKMAENFIIAAQEGRVHVVKGAFSAANYSELENFLGDGKNNGWHDDIMDTLSQAYSVLTTGRLIPTIKVSRNNPRLNNLFGKTVLN</sequence>